<protein>
    <recommendedName>
        <fullName evidence="4">Polysaccharide chain length determinant N-terminal domain-containing protein</fullName>
    </recommendedName>
</protein>
<evidence type="ECO:0000256" key="1">
    <source>
        <dbReference type="SAM" id="Phobius"/>
    </source>
</evidence>
<keyword evidence="1" id="KW-1133">Transmembrane helix</keyword>
<evidence type="ECO:0000313" key="3">
    <source>
        <dbReference type="Proteomes" id="UP000192366"/>
    </source>
</evidence>
<organism evidence="2 3">
    <name type="scientific">Mycolicibacterium bacteremicum</name>
    <name type="common">Mycobacterium bacteremicum</name>
    <dbReference type="NCBI Taxonomy" id="564198"/>
    <lineage>
        <taxon>Bacteria</taxon>
        <taxon>Bacillati</taxon>
        <taxon>Actinomycetota</taxon>
        <taxon>Actinomycetes</taxon>
        <taxon>Mycobacteriales</taxon>
        <taxon>Mycobacteriaceae</taxon>
        <taxon>Mycolicibacterium</taxon>
    </lineage>
</organism>
<feature type="transmembrane region" description="Helical" evidence="1">
    <location>
        <begin position="191"/>
        <end position="212"/>
    </location>
</feature>
<dbReference type="STRING" id="564198.BST17_09695"/>
<evidence type="ECO:0008006" key="4">
    <source>
        <dbReference type="Google" id="ProtNLM"/>
    </source>
</evidence>
<proteinExistence type="predicted"/>
<feature type="transmembrane region" description="Helical" evidence="1">
    <location>
        <begin position="12"/>
        <end position="29"/>
    </location>
</feature>
<sequence>MRDYPTILAKGWLIILVATVLAPGAAYLLQKATFERSYTASALLFAHVAGDPGTYSAYAGGLGANSRMATYSSLAQSRVVSQRAIDETGLPMTAEQLAANTTATWEPYGINRFGRPSSVLLRVTVAGSDADQTVTAVNALAGNLMKLSGELEWIQAEPTDAIQYTGPVAELMPVDPATTAHEVQPDVKNTLIVAAGLGFALSAVLVLAVGIARDNVLTRGQLVDVVNVAMSTGKS</sequence>
<dbReference type="AlphaFoldDB" id="A0A1W9YZL8"/>
<reference evidence="2 3" key="1">
    <citation type="submission" date="2017-02" db="EMBL/GenBank/DDBJ databases">
        <title>The new phylogeny of genus Mycobacterium.</title>
        <authorList>
            <person name="Tortoli E."/>
            <person name="Trovato A."/>
            <person name="Cirillo D.M."/>
        </authorList>
    </citation>
    <scope>NUCLEOTIDE SEQUENCE [LARGE SCALE GENOMIC DNA]</scope>
    <source>
        <strain evidence="2 3">DSM 45578</strain>
    </source>
</reference>
<comment type="caution">
    <text evidence="2">The sequence shown here is derived from an EMBL/GenBank/DDBJ whole genome shotgun (WGS) entry which is preliminary data.</text>
</comment>
<keyword evidence="3" id="KW-1185">Reference proteome</keyword>
<dbReference type="Proteomes" id="UP000192366">
    <property type="component" value="Unassembled WGS sequence"/>
</dbReference>
<evidence type="ECO:0000313" key="2">
    <source>
        <dbReference type="EMBL" id="ORA05457.1"/>
    </source>
</evidence>
<name>A0A1W9YZL8_MYCBA</name>
<keyword evidence="1" id="KW-0472">Membrane</keyword>
<accession>A0A1W9YZL8</accession>
<dbReference type="OrthoDB" id="4706637at2"/>
<gene>
    <name evidence="2" type="ORF">BST17_09695</name>
</gene>
<keyword evidence="1" id="KW-0812">Transmembrane</keyword>
<dbReference type="EMBL" id="MVHJ01000006">
    <property type="protein sequence ID" value="ORA05457.1"/>
    <property type="molecule type" value="Genomic_DNA"/>
</dbReference>
<dbReference type="RefSeq" id="WP_083057424.1">
    <property type="nucleotide sequence ID" value="NZ_JACKVM010000014.1"/>
</dbReference>